<dbReference type="AlphaFoldDB" id="A0A7D5LCT2"/>
<keyword evidence="5 6" id="KW-0472">Membrane</keyword>
<dbReference type="SUPFAM" id="SSF103473">
    <property type="entry name" value="MFS general substrate transporter"/>
    <property type="match status" value="1"/>
</dbReference>
<dbReference type="InterPro" id="IPR050189">
    <property type="entry name" value="MFS_Efflux_Transporters"/>
</dbReference>
<evidence type="ECO:0000256" key="6">
    <source>
        <dbReference type="SAM" id="Phobius"/>
    </source>
</evidence>
<feature type="transmembrane region" description="Helical" evidence="6">
    <location>
        <begin position="307"/>
        <end position="325"/>
    </location>
</feature>
<feature type="transmembrane region" description="Helical" evidence="6">
    <location>
        <begin position="174"/>
        <end position="207"/>
    </location>
</feature>
<feature type="domain" description="Major facilitator superfamily (MFS) profile" evidence="7">
    <location>
        <begin position="37"/>
        <end position="416"/>
    </location>
</feature>
<dbReference type="GO" id="GO:0005886">
    <property type="term" value="C:plasma membrane"/>
    <property type="evidence" value="ECO:0007669"/>
    <property type="project" value="UniProtKB-SubCell"/>
</dbReference>
<keyword evidence="9" id="KW-1185">Reference proteome</keyword>
<feature type="transmembrane region" description="Helical" evidence="6">
    <location>
        <begin position="365"/>
        <end position="383"/>
    </location>
</feature>
<protein>
    <submittedName>
        <fullName evidence="8">MFS transporter</fullName>
    </submittedName>
</protein>
<evidence type="ECO:0000313" key="9">
    <source>
        <dbReference type="Proteomes" id="UP000509626"/>
    </source>
</evidence>
<feature type="transmembrane region" description="Helical" evidence="6">
    <location>
        <begin position="36"/>
        <end position="55"/>
    </location>
</feature>
<comment type="subcellular location">
    <subcellularLocation>
        <location evidence="1">Cell membrane</location>
        <topology evidence="1">Multi-pass membrane protein</topology>
    </subcellularLocation>
</comment>
<keyword evidence="2" id="KW-1003">Cell membrane</keyword>
<dbReference type="InterPro" id="IPR011701">
    <property type="entry name" value="MFS"/>
</dbReference>
<organism evidence="8 9">
    <name type="scientific">Halorarum salinum</name>
    <dbReference type="NCBI Taxonomy" id="2743089"/>
    <lineage>
        <taxon>Archaea</taxon>
        <taxon>Methanobacteriati</taxon>
        <taxon>Methanobacteriota</taxon>
        <taxon>Stenosarchaea group</taxon>
        <taxon>Halobacteria</taxon>
        <taxon>Halobacteriales</taxon>
        <taxon>Haloferacaceae</taxon>
        <taxon>Halorarum</taxon>
    </lineage>
</organism>
<feature type="transmembrane region" description="Helical" evidence="6">
    <location>
        <begin position="67"/>
        <end position="85"/>
    </location>
</feature>
<dbReference type="PROSITE" id="PS50850">
    <property type="entry name" value="MFS"/>
    <property type="match status" value="1"/>
</dbReference>
<dbReference type="GO" id="GO:0022857">
    <property type="term" value="F:transmembrane transporter activity"/>
    <property type="evidence" value="ECO:0007669"/>
    <property type="project" value="InterPro"/>
</dbReference>
<evidence type="ECO:0000259" key="7">
    <source>
        <dbReference type="PROSITE" id="PS50850"/>
    </source>
</evidence>
<dbReference type="EMBL" id="CP058579">
    <property type="protein sequence ID" value="QLG63846.1"/>
    <property type="molecule type" value="Genomic_DNA"/>
</dbReference>
<dbReference type="KEGG" id="halu:HUG12_19815"/>
<proteinExistence type="predicted"/>
<dbReference type="PANTHER" id="PTHR43124">
    <property type="entry name" value="PURINE EFFLUX PUMP PBUE"/>
    <property type="match status" value="1"/>
</dbReference>
<evidence type="ECO:0000256" key="4">
    <source>
        <dbReference type="ARBA" id="ARBA00022989"/>
    </source>
</evidence>
<feature type="transmembrane region" description="Helical" evidence="6">
    <location>
        <begin position="274"/>
        <end position="295"/>
    </location>
</feature>
<evidence type="ECO:0000256" key="1">
    <source>
        <dbReference type="ARBA" id="ARBA00004651"/>
    </source>
</evidence>
<dbReference type="PANTHER" id="PTHR43124:SF3">
    <property type="entry name" value="CHLORAMPHENICOL EFFLUX PUMP RV0191"/>
    <property type="match status" value="1"/>
</dbReference>
<reference evidence="8 9" key="1">
    <citation type="submission" date="2020-06" db="EMBL/GenBank/DDBJ databases">
        <title>NJ-3-1, isolated from saline soil.</title>
        <authorList>
            <person name="Cui H.L."/>
            <person name="Shi X."/>
        </authorList>
    </citation>
    <scope>NUCLEOTIDE SEQUENCE [LARGE SCALE GENOMIC DNA]</scope>
    <source>
        <strain evidence="8 9">NJ-3-1</strain>
    </source>
</reference>
<name>A0A7D5LCT2_9EURY</name>
<dbReference type="Gene3D" id="1.20.1250.20">
    <property type="entry name" value="MFS general substrate transporter like domains"/>
    <property type="match status" value="2"/>
</dbReference>
<dbReference type="InterPro" id="IPR020846">
    <property type="entry name" value="MFS_dom"/>
</dbReference>
<evidence type="ECO:0000256" key="2">
    <source>
        <dbReference type="ARBA" id="ARBA00022475"/>
    </source>
</evidence>
<feature type="transmembrane region" description="Helical" evidence="6">
    <location>
        <begin position="135"/>
        <end position="154"/>
    </location>
</feature>
<feature type="transmembrane region" description="Helical" evidence="6">
    <location>
        <begin position="395"/>
        <end position="413"/>
    </location>
</feature>
<evidence type="ECO:0000256" key="3">
    <source>
        <dbReference type="ARBA" id="ARBA00022692"/>
    </source>
</evidence>
<keyword evidence="4 6" id="KW-1133">Transmembrane helix</keyword>
<gene>
    <name evidence="8" type="ORF">HUG12_19815</name>
</gene>
<dbReference type="Pfam" id="PF07690">
    <property type="entry name" value="MFS_1"/>
    <property type="match status" value="1"/>
</dbReference>
<dbReference type="InterPro" id="IPR036259">
    <property type="entry name" value="MFS_trans_sf"/>
</dbReference>
<dbReference type="Proteomes" id="UP000509626">
    <property type="component" value="Chromosome"/>
</dbReference>
<evidence type="ECO:0000256" key="5">
    <source>
        <dbReference type="ARBA" id="ARBA00023136"/>
    </source>
</evidence>
<feature type="transmembrane region" description="Helical" evidence="6">
    <location>
        <begin position="241"/>
        <end position="262"/>
    </location>
</feature>
<evidence type="ECO:0000313" key="8">
    <source>
        <dbReference type="EMBL" id="QLG63846.1"/>
    </source>
</evidence>
<feature type="transmembrane region" description="Helical" evidence="6">
    <location>
        <begin position="105"/>
        <end position="123"/>
    </location>
</feature>
<accession>A0A7D5LCT2</accession>
<keyword evidence="3 6" id="KW-0812">Transmembrane</keyword>
<sequence>MPGTIRVKTALAVLEPVFRGDELRALVRDLTADGRGWVLVAVAGGWFLSLGVRLVFPALLPYLREEFSLSLTVAGLLVTSLWVAYAVGQFPGGILGDRLGEGNALVASTVVSGTTVALVAAATSAPMLFAATMTFGFSTALFGPARFTILSAIYDDREGVAVGLTLSAGELGNAALPVAAGLLAAAASWRLGFGVTVPLFFLMAVVLFRAVPGRLTEGSAVDSLSVSTLRYVARGIAKRRILLVTGVHLFLFFVYQGFTGFYPTYLVEAKGFSPSLAATFFGLFFAAGVVVQPLAGFGRDTLGSRRTLAVVIGVSTLSLAALPFVDGLVGVAVVTAVSSALLGVTPLTQTYLVNAVPSDMRGSGLGLLRTGQIALGATGPVFVGAAAERGHFDAAYLGLAGVAALGIVLLPFVTEA</sequence>